<dbReference type="Proteomes" id="UP001329430">
    <property type="component" value="Chromosome 1"/>
</dbReference>
<dbReference type="PROSITE" id="PS00134">
    <property type="entry name" value="TRYPSIN_HIS"/>
    <property type="match status" value="1"/>
</dbReference>
<gene>
    <name evidence="4" type="ORF">RI129_000645</name>
</gene>
<evidence type="ECO:0000313" key="4">
    <source>
        <dbReference type="EMBL" id="KAK5649616.1"/>
    </source>
</evidence>
<dbReference type="SMART" id="SM00032">
    <property type="entry name" value="CCP"/>
    <property type="match status" value="2"/>
</dbReference>
<dbReference type="PROSITE" id="PS50240">
    <property type="entry name" value="TRYPSIN_DOM"/>
    <property type="match status" value="1"/>
</dbReference>
<evidence type="ECO:0000256" key="2">
    <source>
        <dbReference type="SAM" id="SignalP"/>
    </source>
</evidence>
<dbReference type="InterPro" id="IPR000436">
    <property type="entry name" value="Sushi_SCR_CCP_dom"/>
</dbReference>
<accession>A0AAN7VRV8</accession>
<dbReference type="PANTHER" id="PTHR24252">
    <property type="entry name" value="ACROSIN-RELATED"/>
    <property type="match status" value="1"/>
</dbReference>
<dbReference type="SUPFAM" id="SSF50494">
    <property type="entry name" value="Trypsin-like serine proteases"/>
    <property type="match status" value="1"/>
</dbReference>
<dbReference type="InterPro" id="IPR035976">
    <property type="entry name" value="Sushi/SCR/CCP_sf"/>
</dbReference>
<keyword evidence="1" id="KW-1015">Disulfide bond</keyword>
<feature type="signal peptide" evidence="2">
    <location>
        <begin position="1"/>
        <end position="18"/>
    </location>
</feature>
<evidence type="ECO:0000256" key="1">
    <source>
        <dbReference type="ARBA" id="ARBA00023157"/>
    </source>
</evidence>
<feature type="domain" description="Peptidase S1" evidence="3">
    <location>
        <begin position="196"/>
        <end position="304"/>
    </location>
</feature>
<dbReference type="InterPro" id="IPR001254">
    <property type="entry name" value="Trypsin_dom"/>
</dbReference>
<evidence type="ECO:0000259" key="3">
    <source>
        <dbReference type="PROSITE" id="PS50240"/>
    </source>
</evidence>
<keyword evidence="5" id="KW-1185">Reference proteome</keyword>
<dbReference type="GO" id="GO:0006508">
    <property type="term" value="P:proteolysis"/>
    <property type="evidence" value="ECO:0007669"/>
    <property type="project" value="InterPro"/>
</dbReference>
<dbReference type="InterPro" id="IPR018114">
    <property type="entry name" value="TRYPSIN_HIS"/>
</dbReference>
<keyword evidence="2" id="KW-0732">Signal</keyword>
<dbReference type="AlphaFoldDB" id="A0AAN7VRV8"/>
<dbReference type="PANTHER" id="PTHR24252:SF7">
    <property type="entry name" value="HYALIN"/>
    <property type="match status" value="1"/>
</dbReference>
<reference evidence="4 5" key="1">
    <citation type="journal article" date="2024" name="Insects">
        <title>An Improved Chromosome-Level Genome Assembly of the Firefly Pyrocoelia pectoralis.</title>
        <authorList>
            <person name="Fu X."/>
            <person name="Meyer-Rochow V.B."/>
            <person name="Ballantyne L."/>
            <person name="Zhu X."/>
        </authorList>
    </citation>
    <scope>NUCLEOTIDE SEQUENCE [LARGE SCALE GENOMIC DNA]</scope>
    <source>
        <strain evidence="4">XCY_ONT2</strain>
    </source>
</reference>
<dbReference type="InterPro" id="IPR009003">
    <property type="entry name" value="Peptidase_S1_PA"/>
</dbReference>
<sequence>MNKNTNLCILIFFLGTHCLMMGPQRTDSYVRGIQDKDPDKGGCLIPEHPDNGVYVINNNTLTPGSYAPAFNVLMAHCKKNYTPYGTTSKGISLSAYSLLSVCIDGQWLNPLPLCARTCKSISSTETETVTCKHLGETLDNCDNPVEGTVARVECIPFHETESPNDFATCHDGVWDVPVPSCLPVCGEKRLKGLHHIIEGEIAVKSDYPWHVAIYNATNDNICGGTIISHRIVLSAAHCFTDSYGKLYSISDYIIKAGKYYRAYEDSRDEGVQESLIDTIVLPERYKATVNNYEADLAILVLTKN</sequence>
<dbReference type="EMBL" id="JAVRBK010000001">
    <property type="protein sequence ID" value="KAK5649616.1"/>
    <property type="molecule type" value="Genomic_DNA"/>
</dbReference>
<evidence type="ECO:0000313" key="5">
    <source>
        <dbReference type="Proteomes" id="UP001329430"/>
    </source>
</evidence>
<organism evidence="4 5">
    <name type="scientific">Pyrocoelia pectoralis</name>
    <dbReference type="NCBI Taxonomy" id="417401"/>
    <lineage>
        <taxon>Eukaryota</taxon>
        <taxon>Metazoa</taxon>
        <taxon>Ecdysozoa</taxon>
        <taxon>Arthropoda</taxon>
        <taxon>Hexapoda</taxon>
        <taxon>Insecta</taxon>
        <taxon>Pterygota</taxon>
        <taxon>Neoptera</taxon>
        <taxon>Endopterygota</taxon>
        <taxon>Coleoptera</taxon>
        <taxon>Polyphaga</taxon>
        <taxon>Elateriformia</taxon>
        <taxon>Elateroidea</taxon>
        <taxon>Lampyridae</taxon>
        <taxon>Lampyrinae</taxon>
        <taxon>Pyrocoelia</taxon>
    </lineage>
</organism>
<dbReference type="SUPFAM" id="SSF57535">
    <property type="entry name" value="Complement control module/SCR domain"/>
    <property type="match status" value="1"/>
</dbReference>
<dbReference type="InterPro" id="IPR043504">
    <property type="entry name" value="Peptidase_S1_PA_chymotrypsin"/>
</dbReference>
<feature type="chain" id="PRO_5042993118" description="Peptidase S1 domain-containing protein" evidence="2">
    <location>
        <begin position="19"/>
        <end position="304"/>
    </location>
</feature>
<dbReference type="Gene3D" id="2.40.10.10">
    <property type="entry name" value="Trypsin-like serine proteases"/>
    <property type="match status" value="1"/>
</dbReference>
<dbReference type="CDD" id="cd00033">
    <property type="entry name" value="CCP"/>
    <property type="match status" value="1"/>
</dbReference>
<proteinExistence type="predicted"/>
<comment type="caution">
    <text evidence="4">The sequence shown here is derived from an EMBL/GenBank/DDBJ whole genome shotgun (WGS) entry which is preliminary data.</text>
</comment>
<dbReference type="Pfam" id="PF00089">
    <property type="entry name" value="Trypsin"/>
    <property type="match status" value="1"/>
</dbReference>
<protein>
    <recommendedName>
        <fullName evidence="3">Peptidase S1 domain-containing protein</fullName>
    </recommendedName>
</protein>
<dbReference type="GO" id="GO:0004252">
    <property type="term" value="F:serine-type endopeptidase activity"/>
    <property type="evidence" value="ECO:0007669"/>
    <property type="project" value="InterPro"/>
</dbReference>
<name>A0AAN7VRV8_9COLE</name>